<dbReference type="Gene3D" id="1.10.510.10">
    <property type="entry name" value="Transferase(Phosphotransferase) domain 1"/>
    <property type="match status" value="1"/>
</dbReference>
<evidence type="ECO:0000256" key="2">
    <source>
        <dbReference type="ARBA" id="ARBA00022737"/>
    </source>
</evidence>
<dbReference type="Proteomes" id="UP000667802">
    <property type="component" value="Unassembled WGS sequence"/>
</dbReference>
<gene>
    <name evidence="6" type="ORF">G7B40_039435</name>
</gene>
<keyword evidence="3" id="KW-0833">Ubl conjugation pathway</keyword>
<dbReference type="PROSITE" id="PS00108">
    <property type="entry name" value="PROTEIN_KINASE_ST"/>
    <property type="match status" value="1"/>
</dbReference>
<name>A0AAP5IFB5_9CYAN</name>
<dbReference type="PANTHER" id="PTHR22990">
    <property type="entry name" value="F-BOX ONLY PROTEIN"/>
    <property type="match status" value="1"/>
</dbReference>
<keyword evidence="2" id="KW-0677">Repeat</keyword>
<keyword evidence="4" id="KW-0812">Transmembrane</keyword>
<proteinExistence type="predicted"/>
<dbReference type="SUPFAM" id="SSF56112">
    <property type="entry name" value="Protein kinase-like (PK-like)"/>
    <property type="match status" value="1"/>
</dbReference>
<evidence type="ECO:0000256" key="1">
    <source>
        <dbReference type="ARBA" id="ARBA00004906"/>
    </source>
</evidence>
<dbReference type="InterPro" id="IPR011009">
    <property type="entry name" value="Kinase-like_dom_sf"/>
</dbReference>
<keyword evidence="4" id="KW-1133">Transmembrane helix</keyword>
<organism evidence="6 7">
    <name type="scientific">Aetokthonos hydrillicola Thurmond2011</name>
    <dbReference type="NCBI Taxonomy" id="2712845"/>
    <lineage>
        <taxon>Bacteria</taxon>
        <taxon>Bacillati</taxon>
        <taxon>Cyanobacteriota</taxon>
        <taxon>Cyanophyceae</taxon>
        <taxon>Nostocales</taxon>
        <taxon>Hapalosiphonaceae</taxon>
        <taxon>Aetokthonos</taxon>
    </lineage>
</organism>
<dbReference type="InterPro" id="IPR039448">
    <property type="entry name" value="Beta_helix"/>
</dbReference>
<evidence type="ECO:0000313" key="7">
    <source>
        <dbReference type="Proteomes" id="UP000667802"/>
    </source>
</evidence>
<protein>
    <submittedName>
        <fullName evidence="6">Pectinesterase family protein</fullName>
    </submittedName>
</protein>
<keyword evidence="7" id="KW-1185">Reference proteome</keyword>
<dbReference type="SMART" id="SM00220">
    <property type="entry name" value="S_TKc"/>
    <property type="match status" value="1"/>
</dbReference>
<dbReference type="Gene3D" id="2.160.20.10">
    <property type="entry name" value="Single-stranded right-handed beta-helix, Pectin lyase-like"/>
    <property type="match status" value="2"/>
</dbReference>
<feature type="transmembrane region" description="Helical" evidence="4">
    <location>
        <begin position="335"/>
        <end position="353"/>
    </location>
</feature>
<dbReference type="CDD" id="cd14014">
    <property type="entry name" value="STKc_PknB_like"/>
    <property type="match status" value="1"/>
</dbReference>
<dbReference type="InterPro" id="IPR011050">
    <property type="entry name" value="Pectin_lyase_fold/virulence"/>
</dbReference>
<dbReference type="InterPro" id="IPR006626">
    <property type="entry name" value="PbH1"/>
</dbReference>
<comment type="pathway">
    <text evidence="1">Protein modification; protein ubiquitination.</text>
</comment>
<dbReference type="InterPro" id="IPR051550">
    <property type="entry name" value="SCF-Subunits/Alg-Epimerases"/>
</dbReference>
<dbReference type="InterPro" id="IPR012334">
    <property type="entry name" value="Pectin_lyas_fold"/>
</dbReference>
<dbReference type="NCBIfam" id="NF045510">
    <property type="entry name" value="4Cys_prefix_kin"/>
    <property type="match status" value="1"/>
</dbReference>
<dbReference type="InterPro" id="IPR008271">
    <property type="entry name" value="Ser/Thr_kinase_AS"/>
</dbReference>
<dbReference type="EMBL" id="JAALHA020000036">
    <property type="protein sequence ID" value="MDR9900565.1"/>
    <property type="molecule type" value="Genomic_DNA"/>
</dbReference>
<dbReference type="NCBIfam" id="TIGR03804">
    <property type="entry name" value="para_beta_helix"/>
    <property type="match status" value="1"/>
</dbReference>
<dbReference type="Gene3D" id="3.30.200.20">
    <property type="entry name" value="Phosphorylase Kinase, domain 1"/>
    <property type="match status" value="1"/>
</dbReference>
<keyword evidence="4" id="KW-0472">Membrane</keyword>
<sequence>MSLCANPHCQKPQNPDNLLFCQHCGSELLLQGRYRIVKQLGKGGFGKTYEVSEARSNIPKVLKVLVNTETKAVELFKQEADVLKLLDHPGIPKVESDGYFEYLPRNWSDPLHCLVMEKIEGLDLQEYLTQRGNRPIEQKLALQWLTDIVNILQQVHQHNFFHRDLKPSNIMLRADGRLALIDFGTAREITSTYMAKQPIAQVTGVNSPGYTPPEQINYQAVLQSDFFALGRTFVFLLTGKQPTDLDIYDFQNDTLNWRSYAPQIAPQLADFIDQMMARLPNQRPADTQVILQRLADIQQVLYPPHVSQPPKNPPLQVQLPVNPTTGWTRRRFTKWLGFGVLGLAGAGLMYILFPKNRSTLTVSRFGNGDYKTISEGISNAAPGTRILVQPGLYQESIVINKPLKIIGDGSKADIIIESTDSNCILMQTNYAEVSGLTLRGQAGLKNKQYFAVHIPQGDLLLTDCDITSDSLACVGIHGSTAKPVIRNCQIHNGKADGIFVYDNGQGTVEDCEIFANALSGLEIKEGANPVIRRCKIHDAQQDGILVHKNAQGTVEDCEISHNALGGVEIRENANPVIRRCKIHDGKTGGIYVHKNGQGTVEDCEISSNAYSGVEIKDGGNPVIRRSKINGNTYNGVYAHDKANGTIENCDVTGNFRGAFNIDSTSQVQLNGNTQ</sequence>
<dbReference type="GO" id="GO:0004672">
    <property type="term" value="F:protein kinase activity"/>
    <property type="evidence" value="ECO:0007669"/>
    <property type="project" value="InterPro"/>
</dbReference>
<evidence type="ECO:0000256" key="3">
    <source>
        <dbReference type="ARBA" id="ARBA00022786"/>
    </source>
</evidence>
<dbReference type="InterPro" id="IPR000719">
    <property type="entry name" value="Prot_kinase_dom"/>
</dbReference>
<dbReference type="SMART" id="SM00710">
    <property type="entry name" value="PbH1"/>
    <property type="match status" value="9"/>
</dbReference>
<dbReference type="AlphaFoldDB" id="A0AAP5IFB5"/>
<evidence type="ECO:0000259" key="5">
    <source>
        <dbReference type="PROSITE" id="PS50011"/>
    </source>
</evidence>
<dbReference type="GO" id="GO:0006511">
    <property type="term" value="P:ubiquitin-dependent protein catabolic process"/>
    <property type="evidence" value="ECO:0007669"/>
    <property type="project" value="TreeGrafter"/>
</dbReference>
<dbReference type="SUPFAM" id="SSF51126">
    <property type="entry name" value="Pectin lyase-like"/>
    <property type="match status" value="2"/>
</dbReference>
<dbReference type="Pfam" id="PF00069">
    <property type="entry name" value="Pkinase"/>
    <property type="match status" value="1"/>
</dbReference>
<dbReference type="Pfam" id="PF13229">
    <property type="entry name" value="Beta_helix"/>
    <property type="match status" value="1"/>
</dbReference>
<evidence type="ECO:0000256" key="4">
    <source>
        <dbReference type="SAM" id="Phobius"/>
    </source>
</evidence>
<dbReference type="PROSITE" id="PS50011">
    <property type="entry name" value="PROTEIN_KINASE_DOM"/>
    <property type="match status" value="1"/>
</dbReference>
<dbReference type="RefSeq" id="WP_208343862.1">
    <property type="nucleotide sequence ID" value="NZ_CAWQFN010000403.1"/>
</dbReference>
<dbReference type="InterPro" id="IPR022441">
    <property type="entry name" value="Para_beta_helix_rpt-2"/>
</dbReference>
<comment type="caution">
    <text evidence="6">The sequence shown here is derived from an EMBL/GenBank/DDBJ whole genome shotgun (WGS) entry which is preliminary data.</text>
</comment>
<dbReference type="GO" id="GO:0005524">
    <property type="term" value="F:ATP binding"/>
    <property type="evidence" value="ECO:0007669"/>
    <property type="project" value="InterPro"/>
</dbReference>
<evidence type="ECO:0000313" key="6">
    <source>
        <dbReference type="EMBL" id="MDR9900565.1"/>
    </source>
</evidence>
<reference evidence="7" key="1">
    <citation type="journal article" date="2021" name="Science">
        <title>Hunting the eagle killer: A cyanobacterial neurotoxin causes vacuolar myelinopathy.</title>
        <authorList>
            <person name="Breinlinger S."/>
            <person name="Phillips T.J."/>
            <person name="Haram B.N."/>
            <person name="Mares J."/>
            <person name="Martinez Yerena J.A."/>
            <person name="Hrouzek P."/>
            <person name="Sobotka R."/>
            <person name="Henderson W.M."/>
            <person name="Schmieder P."/>
            <person name="Williams S.M."/>
            <person name="Lauderdale J.D."/>
            <person name="Wilde H.D."/>
            <person name="Gerrin W."/>
            <person name="Kust A."/>
            <person name="Washington J.W."/>
            <person name="Wagner C."/>
            <person name="Geier B."/>
            <person name="Liebeke M."/>
            <person name="Enke H."/>
            <person name="Niedermeyer T.H.J."/>
            <person name="Wilde S.B."/>
        </authorList>
    </citation>
    <scope>NUCLEOTIDE SEQUENCE [LARGE SCALE GENOMIC DNA]</scope>
    <source>
        <strain evidence="7">Thurmond2011</strain>
    </source>
</reference>
<accession>A0AAP5IFB5</accession>
<dbReference type="PANTHER" id="PTHR22990:SF15">
    <property type="entry name" value="F-BOX ONLY PROTEIN 10"/>
    <property type="match status" value="1"/>
</dbReference>
<feature type="domain" description="Protein kinase" evidence="5">
    <location>
        <begin position="34"/>
        <end position="301"/>
    </location>
</feature>